<dbReference type="AlphaFoldDB" id="A0A835Y699"/>
<evidence type="ECO:0000313" key="3">
    <source>
        <dbReference type="EMBL" id="KAG2494961.1"/>
    </source>
</evidence>
<feature type="region of interest" description="Disordered" evidence="1">
    <location>
        <begin position="550"/>
        <end position="585"/>
    </location>
</feature>
<comment type="caution">
    <text evidence="3">The sequence shown here is derived from an EMBL/GenBank/DDBJ whole genome shotgun (WGS) entry which is preliminary data.</text>
</comment>
<accession>A0A835Y699</accession>
<feature type="signal peptide" evidence="2">
    <location>
        <begin position="1"/>
        <end position="26"/>
    </location>
</feature>
<evidence type="ECO:0008006" key="5">
    <source>
        <dbReference type="Google" id="ProtNLM"/>
    </source>
</evidence>
<reference evidence="3" key="1">
    <citation type="journal article" date="2020" name="bioRxiv">
        <title>Comparative genomics of Chlamydomonas.</title>
        <authorList>
            <person name="Craig R.J."/>
            <person name="Hasan A.R."/>
            <person name="Ness R.W."/>
            <person name="Keightley P.D."/>
        </authorList>
    </citation>
    <scope>NUCLEOTIDE SEQUENCE</scope>
    <source>
        <strain evidence="3">CCAP 11/70</strain>
    </source>
</reference>
<keyword evidence="2" id="KW-0732">Signal</keyword>
<keyword evidence="4" id="KW-1185">Reference proteome</keyword>
<sequence length="585" mass="64766">MWTRRGSWWPRALLVVTLGLLRAALASEDALPHVADCYRCFNCHVGKPPGRRLLEQRFQPSELPSATFSASTDSSDLATASAADGASGTTSGFLAADRRRQTLAAAKKGAGRKGVGKAKVAVPDNKAIEEPIYVPPGFKFQIAASREEIEAKARMPNCTECYGCDTQIKPLETVVEKNFGQNMRTEVGASPEWLFFSDLPDTPTTGKKAVIKVWCMPIDKVHGTFSWRCTDSFAGATNVQFLVAQQKVMEECGLLDVTIKVGGVGGRRSQGGMGGAGRLGRWGEECGLLDVTIKVWPARVNAVVPKHGVHVWWDGLWMEKAEGISLNQLSYKRQHSFLTGALSTMFNENLNRTRVLRAAIYDLLTSQCDRHAQNVFMTETGKVTLIDNLQALRFDWQYCAMDSIFLPGTQKNMVVRWGGNIVGKLRNAKPRRSINPMTVLDYRCAPEVEAEGGRLGTNYDPQLKKCLTKLGGMTPDEIQKEYGFPYLRSAVALQSRAKAMITKGFEWALRYSLPRNVRPKIYRQQPPCCNFTMPAKAVIQCGHPWKDEIETPYGEPGNGGEWARPYPDPGSYEGGTYLDPPLEKD</sequence>
<proteinExistence type="predicted"/>
<evidence type="ECO:0000256" key="1">
    <source>
        <dbReference type="SAM" id="MobiDB-lite"/>
    </source>
</evidence>
<evidence type="ECO:0000256" key="2">
    <source>
        <dbReference type="SAM" id="SignalP"/>
    </source>
</evidence>
<dbReference type="EMBL" id="JAEHOE010000027">
    <property type="protein sequence ID" value="KAG2494961.1"/>
    <property type="molecule type" value="Genomic_DNA"/>
</dbReference>
<name>A0A835Y699_9CHLO</name>
<organism evidence="3 4">
    <name type="scientific">Edaphochlamys debaryana</name>
    <dbReference type="NCBI Taxonomy" id="47281"/>
    <lineage>
        <taxon>Eukaryota</taxon>
        <taxon>Viridiplantae</taxon>
        <taxon>Chlorophyta</taxon>
        <taxon>core chlorophytes</taxon>
        <taxon>Chlorophyceae</taxon>
        <taxon>CS clade</taxon>
        <taxon>Chlamydomonadales</taxon>
        <taxon>Chlamydomonadales incertae sedis</taxon>
        <taxon>Edaphochlamys</taxon>
    </lineage>
</organism>
<evidence type="ECO:0000313" key="4">
    <source>
        <dbReference type="Proteomes" id="UP000612055"/>
    </source>
</evidence>
<gene>
    <name evidence="3" type="ORF">HYH03_006895</name>
</gene>
<protein>
    <recommendedName>
        <fullName evidence="5">PI3K/PI4K catalytic domain-containing protein</fullName>
    </recommendedName>
</protein>
<dbReference type="Proteomes" id="UP000612055">
    <property type="component" value="Unassembled WGS sequence"/>
</dbReference>
<dbReference type="OrthoDB" id="524848at2759"/>
<feature type="chain" id="PRO_5032465365" description="PI3K/PI4K catalytic domain-containing protein" evidence="2">
    <location>
        <begin position="27"/>
        <end position="585"/>
    </location>
</feature>